<name>A0A8R1EB52_CAEJA</name>
<dbReference type="InterPro" id="IPR020845">
    <property type="entry name" value="AMP-binding_CS"/>
</dbReference>
<feature type="compositionally biased region" description="Basic and acidic residues" evidence="2">
    <location>
        <begin position="90"/>
        <end position="100"/>
    </location>
</feature>
<comment type="similarity">
    <text evidence="1">Belongs to the ATP-dependent AMP-binding enzyme family.</text>
</comment>
<dbReference type="SUPFAM" id="SSF56801">
    <property type="entry name" value="Acetyl-CoA synthetase-like"/>
    <property type="match status" value="1"/>
</dbReference>
<sequence length="127" mass="14422">MLLMTFKVCDMLSTFKNFNNRRACTTIEHVEVSDPASVCYTSGTTGLPKGAILTHGSLTNNAKDVVRDWGFTDADDSTTTKEKARKSPRTKGEDSKESAQRRRRLERVKEKTLKRVQVEKIRKDSLR</sequence>
<dbReference type="InterPro" id="IPR042099">
    <property type="entry name" value="ANL_N_sf"/>
</dbReference>
<organism evidence="4 5">
    <name type="scientific">Caenorhabditis japonica</name>
    <dbReference type="NCBI Taxonomy" id="281687"/>
    <lineage>
        <taxon>Eukaryota</taxon>
        <taxon>Metazoa</taxon>
        <taxon>Ecdysozoa</taxon>
        <taxon>Nematoda</taxon>
        <taxon>Chromadorea</taxon>
        <taxon>Rhabditida</taxon>
        <taxon>Rhabditina</taxon>
        <taxon>Rhabditomorpha</taxon>
        <taxon>Rhabditoidea</taxon>
        <taxon>Rhabditidae</taxon>
        <taxon>Peloderinae</taxon>
        <taxon>Caenorhabditis</taxon>
    </lineage>
</organism>
<dbReference type="InterPro" id="IPR000873">
    <property type="entry name" value="AMP-dep_synth/lig_dom"/>
</dbReference>
<accession>A0A8R1EB52</accession>
<dbReference type="PANTHER" id="PTHR43201">
    <property type="entry name" value="ACYL-COA SYNTHETASE"/>
    <property type="match status" value="1"/>
</dbReference>
<keyword evidence="5" id="KW-1185">Reference proteome</keyword>
<dbReference type="EnsemblMetazoa" id="CJA32520.1">
    <property type="protein sequence ID" value="CJA32520.1"/>
    <property type="gene ID" value="WBGene00208367"/>
</dbReference>
<dbReference type="PROSITE" id="PS00455">
    <property type="entry name" value="AMP_BINDING"/>
    <property type="match status" value="1"/>
</dbReference>
<reference evidence="5" key="1">
    <citation type="submission" date="2010-08" db="EMBL/GenBank/DDBJ databases">
        <authorList>
            <consortium name="Caenorhabditis japonica Sequencing Consortium"/>
            <person name="Wilson R.K."/>
        </authorList>
    </citation>
    <scope>NUCLEOTIDE SEQUENCE [LARGE SCALE GENOMIC DNA]</scope>
    <source>
        <strain evidence="5">DF5081</strain>
    </source>
</reference>
<evidence type="ECO:0000313" key="5">
    <source>
        <dbReference type="Proteomes" id="UP000005237"/>
    </source>
</evidence>
<feature type="region of interest" description="Disordered" evidence="2">
    <location>
        <begin position="71"/>
        <end position="112"/>
    </location>
</feature>
<evidence type="ECO:0000259" key="3">
    <source>
        <dbReference type="Pfam" id="PF00501"/>
    </source>
</evidence>
<feature type="domain" description="AMP-dependent synthetase/ligase" evidence="3">
    <location>
        <begin position="29"/>
        <end position="76"/>
    </location>
</feature>
<dbReference type="GO" id="GO:0006631">
    <property type="term" value="P:fatty acid metabolic process"/>
    <property type="evidence" value="ECO:0007669"/>
    <property type="project" value="TreeGrafter"/>
</dbReference>
<dbReference type="PANTHER" id="PTHR43201:SF8">
    <property type="entry name" value="ACYL-COA SYNTHETASE FAMILY MEMBER 3"/>
    <property type="match status" value="1"/>
</dbReference>
<dbReference type="AlphaFoldDB" id="A0A8R1EB52"/>
<dbReference type="Gene3D" id="3.40.50.12780">
    <property type="entry name" value="N-terminal domain of ligase-like"/>
    <property type="match status" value="1"/>
</dbReference>
<evidence type="ECO:0000256" key="2">
    <source>
        <dbReference type="SAM" id="MobiDB-lite"/>
    </source>
</evidence>
<dbReference type="GO" id="GO:0031956">
    <property type="term" value="F:medium-chain fatty acid-CoA ligase activity"/>
    <property type="evidence" value="ECO:0007669"/>
    <property type="project" value="TreeGrafter"/>
</dbReference>
<dbReference type="Pfam" id="PF00501">
    <property type="entry name" value="AMP-binding"/>
    <property type="match status" value="1"/>
</dbReference>
<reference evidence="4" key="2">
    <citation type="submission" date="2022-06" db="UniProtKB">
        <authorList>
            <consortium name="EnsemblMetazoa"/>
        </authorList>
    </citation>
    <scope>IDENTIFICATION</scope>
    <source>
        <strain evidence="4">DF5081</strain>
    </source>
</reference>
<evidence type="ECO:0000256" key="1">
    <source>
        <dbReference type="ARBA" id="ARBA00006432"/>
    </source>
</evidence>
<proteinExistence type="inferred from homology"/>
<evidence type="ECO:0000313" key="4">
    <source>
        <dbReference type="EnsemblMetazoa" id="CJA32520.1"/>
    </source>
</evidence>
<dbReference type="Proteomes" id="UP000005237">
    <property type="component" value="Unassembled WGS sequence"/>
</dbReference>
<protein>
    <submittedName>
        <fullName evidence="4">AMP-binding domain-containing protein</fullName>
    </submittedName>
</protein>